<evidence type="ECO:0000256" key="4">
    <source>
        <dbReference type="ARBA" id="ARBA00022475"/>
    </source>
</evidence>
<dbReference type="PROSITE" id="PS00236">
    <property type="entry name" value="NEUROTR_ION_CHANNEL"/>
    <property type="match status" value="1"/>
</dbReference>
<feature type="domain" description="Neurotransmitter-gated ion-channel transmembrane" evidence="13">
    <location>
        <begin position="221"/>
        <end position="442"/>
    </location>
</feature>
<protein>
    <submittedName>
        <fullName evidence="15">Uncharacterized protein</fullName>
    </submittedName>
</protein>
<accession>A0A914D904</accession>
<keyword evidence="4" id="KW-1003">Cell membrane</keyword>
<dbReference type="InterPro" id="IPR036719">
    <property type="entry name" value="Neuro-gated_channel_TM_sf"/>
</dbReference>
<dbReference type="Pfam" id="PF02932">
    <property type="entry name" value="Neur_chan_memb"/>
    <property type="match status" value="1"/>
</dbReference>
<evidence type="ECO:0000259" key="12">
    <source>
        <dbReference type="Pfam" id="PF02931"/>
    </source>
</evidence>
<keyword evidence="14" id="KW-1185">Reference proteome</keyword>
<dbReference type="PRINTS" id="PR00253">
    <property type="entry name" value="GABAARECEPTR"/>
</dbReference>
<feature type="transmembrane region" description="Helical" evidence="11">
    <location>
        <begin position="245"/>
        <end position="264"/>
    </location>
</feature>
<dbReference type="InterPro" id="IPR006201">
    <property type="entry name" value="Neur_channel"/>
</dbReference>
<dbReference type="SUPFAM" id="SSF63712">
    <property type="entry name" value="Nicotinic receptor ligand binding domain-like"/>
    <property type="match status" value="1"/>
</dbReference>
<evidence type="ECO:0000256" key="8">
    <source>
        <dbReference type="ARBA" id="ARBA00023065"/>
    </source>
</evidence>
<evidence type="ECO:0000256" key="2">
    <source>
        <dbReference type="ARBA" id="ARBA00004236"/>
    </source>
</evidence>
<keyword evidence="9 11" id="KW-0472">Membrane</keyword>
<dbReference type="FunFam" id="1.20.58.390:FF:000082">
    <property type="entry name" value="Glutamate-gated ChLoride channel"/>
    <property type="match status" value="1"/>
</dbReference>
<dbReference type="InterPro" id="IPR006029">
    <property type="entry name" value="Neurotrans-gated_channel_TM"/>
</dbReference>
<feature type="transmembrane region" description="Helical" evidence="11">
    <location>
        <begin position="424"/>
        <end position="444"/>
    </location>
</feature>
<dbReference type="InterPro" id="IPR006028">
    <property type="entry name" value="GABAA/Glycine_rcpt"/>
</dbReference>
<evidence type="ECO:0000256" key="3">
    <source>
        <dbReference type="ARBA" id="ARBA00022448"/>
    </source>
</evidence>
<dbReference type="WBParaSite" id="ACRNAN_scaffold206.g18669.t1">
    <property type="protein sequence ID" value="ACRNAN_scaffold206.g18669.t1"/>
    <property type="gene ID" value="ACRNAN_scaffold206.g18669"/>
</dbReference>
<keyword evidence="5 11" id="KW-0812">Transmembrane</keyword>
<feature type="domain" description="Neurotransmitter-gated ion-channel ligand-binding" evidence="12">
    <location>
        <begin position="5"/>
        <end position="212"/>
    </location>
</feature>
<sequence>MTICDLLEGYDPAVRPFGQNPSLEKRGPVTVRTSLYIQSISAVSERNMEYVVQFRFQQEWFDERLRFTNQNEFRNFEFINVARDQQLWIPDTFFQNERNGWYHMLDQENRFVKLRSDGKVLYNRRLTLILACNMDLARYPMDVQECLIDFASYAYTDSDIQYVWDRIGIEISDTASGALPNFMISDYQSDRCDSVTNTGTYSCLRVKLTLSRVFSFFLLQLYIPSAMLVGVSWVSYWIDWKSTAARVPLAIVTLLTMITQQHAINSNLPPVSYTKAIDVWIGACVVFIFSSLIEYAVVNYMGILDEHRQMRKITLNRTRLSTMADGSMQINPKTATVSGKGPSEKKRLLRKRRKLQLNLQYEDDENVELTSVQVPGKDFFRQNEPDWTLQDIGDLVYVGQRKRVELVRWCSLLSARGRAERIDIIARLVFPIAFILFNCAYWGIYLSEQERPDL</sequence>
<evidence type="ECO:0000256" key="10">
    <source>
        <dbReference type="ARBA" id="ARBA00023303"/>
    </source>
</evidence>
<dbReference type="AlphaFoldDB" id="A0A914D904"/>
<dbReference type="SUPFAM" id="SSF90112">
    <property type="entry name" value="Neurotransmitter-gated ion-channel transmembrane pore"/>
    <property type="match status" value="1"/>
</dbReference>
<evidence type="ECO:0000256" key="11">
    <source>
        <dbReference type="RuleBase" id="RU000687"/>
    </source>
</evidence>
<evidence type="ECO:0000256" key="5">
    <source>
        <dbReference type="ARBA" id="ARBA00022692"/>
    </source>
</evidence>
<dbReference type="GO" id="GO:0004888">
    <property type="term" value="F:transmembrane signaling receptor activity"/>
    <property type="evidence" value="ECO:0007669"/>
    <property type="project" value="InterPro"/>
</dbReference>
<organism evidence="14 15">
    <name type="scientific">Acrobeloides nanus</name>
    <dbReference type="NCBI Taxonomy" id="290746"/>
    <lineage>
        <taxon>Eukaryota</taxon>
        <taxon>Metazoa</taxon>
        <taxon>Ecdysozoa</taxon>
        <taxon>Nematoda</taxon>
        <taxon>Chromadorea</taxon>
        <taxon>Rhabditida</taxon>
        <taxon>Tylenchina</taxon>
        <taxon>Cephalobomorpha</taxon>
        <taxon>Cephaloboidea</taxon>
        <taxon>Cephalobidae</taxon>
        <taxon>Acrobeloides</taxon>
    </lineage>
</organism>
<feature type="transmembrane region" description="Helical" evidence="11">
    <location>
        <begin position="279"/>
        <end position="302"/>
    </location>
</feature>
<keyword evidence="7 11" id="KW-1133">Transmembrane helix</keyword>
<evidence type="ECO:0000256" key="7">
    <source>
        <dbReference type="ARBA" id="ARBA00022989"/>
    </source>
</evidence>
<dbReference type="Pfam" id="PF02931">
    <property type="entry name" value="Neur_chan_LBD"/>
    <property type="match status" value="1"/>
</dbReference>
<dbReference type="Gene3D" id="1.20.58.390">
    <property type="entry name" value="Neurotransmitter-gated ion-channel transmembrane domain"/>
    <property type="match status" value="1"/>
</dbReference>
<dbReference type="CDD" id="cd19062">
    <property type="entry name" value="LGIC_TM_GluCl"/>
    <property type="match status" value="1"/>
</dbReference>
<comment type="similarity">
    <text evidence="11">Belongs to the ligand-gated ion channel (TC 1.A.9) family.</text>
</comment>
<dbReference type="InterPro" id="IPR018000">
    <property type="entry name" value="Neurotransmitter_ion_chnl_CS"/>
</dbReference>
<dbReference type="GO" id="GO:0005886">
    <property type="term" value="C:plasma membrane"/>
    <property type="evidence" value="ECO:0007669"/>
    <property type="project" value="UniProtKB-SubCell"/>
</dbReference>
<evidence type="ECO:0000313" key="15">
    <source>
        <dbReference type="WBParaSite" id="ACRNAN_scaffold206.g18669.t1"/>
    </source>
</evidence>
<keyword evidence="6" id="KW-0732">Signal</keyword>
<dbReference type="PRINTS" id="PR00252">
    <property type="entry name" value="NRIONCHANNEL"/>
</dbReference>
<dbReference type="Proteomes" id="UP000887540">
    <property type="component" value="Unplaced"/>
</dbReference>
<evidence type="ECO:0000256" key="6">
    <source>
        <dbReference type="ARBA" id="ARBA00022729"/>
    </source>
</evidence>
<dbReference type="PANTHER" id="PTHR18945">
    <property type="entry name" value="NEUROTRANSMITTER GATED ION CHANNEL"/>
    <property type="match status" value="1"/>
</dbReference>
<dbReference type="GO" id="GO:0005230">
    <property type="term" value="F:extracellular ligand-gated monoatomic ion channel activity"/>
    <property type="evidence" value="ECO:0007669"/>
    <property type="project" value="InterPro"/>
</dbReference>
<keyword evidence="8 11" id="KW-0406">Ion transport</keyword>
<dbReference type="InterPro" id="IPR006202">
    <property type="entry name" value="Neur_chan_lig-bd"/>
</dbReference>
<dbReference type="NCBIfam" id="TIGR00860">
    <property type="entry name" value="LIC"/>
    <property type="match status" value="1"/>
</dbReference>
<dbReference type="CDD" id="cd18993">
    <property type="entry name" value="LGIC_ECD_GluCl"/>
    <property type="match status" value="1"/>
</dbReference>
<dbReference type="InterPro" id="IPR036734">
    <property type="entry name" value="Neur_chan_lig-bd_sf"/>
</dbReference>
<proteinExistence type="inferred from homology"/>
<evidence type="ECO:0000256" key="1">
    <source>
        <dbReference type="ARBA" id="ARBA00004141"/>
    </source>
</evidence>
<comment type="subcellular location">
    <subcellularLocation>
        <location evidence="2">Cell membrane</location>
    </subcellularLocation>
    <subcellularLocation>
        <location evidence="1">Membrane</location>
        <topology evidence="1">Multi-pass membrane protein</topology>
    </subcellularLocation>
</comment>
<keyword evidence="10 11" id="KW-0407">Ion channel</keyword>
<feature type="transmembrane region" description="Helical" evidence="11">
    <location>
        <begin position="213"/>
        <end position="238"/>
    </location>
</feature>
<keyword evidence="3 11" id="KW-0813">Transport</keyword>
<evidence type="ECO:0000259" key="13">
    <source>
        <dbReference type="Pfam" id="PF02932"/>
    </source>
</evidence>
<reference evidence="15" key="1">
    <citation type="submission" date="2022-11" db="UniProtKB">
        <authorList>
            <consortium name="WormBaseParasite"/>
        </authorList>
    </citation>
    <scope>IDENTIFICATION</scope>
</reference>
<evidence type="ECO:0000256" key="9">
    <source>
        <dbReference type="ARBA" id="ARBA00023136"/>
    </source>
</evidence>
<name>A0A914D904_9BILA</name>
<dbReference type="Gene3D" id="2.70.170.10">
    <property type="entry name" value="Neurotransmitter-gated ion-channel ligand-binding domain"/>
    <property type="match status" value="1"/>
</dbReference>
<evidence type="ECO:0000313" key="14">
    <source>
        <dbReference type="Proteomes" id="UP000887540"/>
    </source>
</evidence>
<dbReference type="InterPro" id="IPR038050">
    <property type="entry name" value="Neuro_actylchol_rec"/>
</dbReference>
<dbReference type="InterPro" id="IPR044721">
    <property type="entry name" value="GluCl_TM"/>
</dbReference>